<name>W2GXN2_PHYNI</name>
<evidence type="ECO:0000313" key="1">
    <source>
        <dbReference type="EMBL" id="ETK87639.1"/>
    </source>
</evidence>
<dbReference type="AlphaFoldDB" id="W2GXN2"/>
<gene>
    <name evidence="1" type="ORF">L915_07955</name>
</gene>
<protein>
    <submittedName>
        <fullName evidence="1">Uncharacterized protein</fullName>
    </submittedName>
</protein>
<reference evidence="1" key="1">
    <citation type="submission" date="2013-11" db="EMBL/GenBank/DDBJ databases">
        <title>The Genome Sequence of Phytophthora parasitica CJ02B3.</title>
        <authorList>
            <consortium name="The Broad Institute Genomics Platform"/>
            <person name="Russ C."/>
            <person name="Tyler B."/>
            <person name="Panabieres F."/>
            <person name="Shan W."/>
            <person name="Tripathy S."/>
            <person name="Grunwald N."/>
            <person name="Machado M."/>
            <person name="Johnson C.S."/>
            <person name="Arredondo F."/>
            <person name="Hong C."/>
            <person name="Coffey M."/>
            <person name="Young S.K."/>
            <person name="Zeng Q."/>
            <person name="Gargeya S."/>
            <person name="Fitzgerald M."/>
            <person name="Abouelleil A."/>
            <person name="Alvarado L."/>
            <person name="Chapman S.B."/>
            <person name="Gainer-Dewar J."/>
            <person name="Goldberg J."/>
            <person name="Griggs A."/>
            <person name="Gujja S."/>
            <person name="Hansen M."/>
            <person name="Howarth C."/>
            <person name="Imamovic A."/>
            <person name="Ireland A."/>
            <person name="Larimer J."/>
            <person name="McCowan C."/>
            <person name="Murphy C."/>
            <person name="Pearson M."/>
            <person name="Poon T.W."/>
            <person name="Priest M."/>
            <person name="Roberts A."/>
            <person name="Saif S."/>
            <person name="Shea T."/>
            <person name="Sykes S."/>
            <person name="Wortman J."/>
            <person name="Nusbaum C."/>
            <person name="Birren B."/>
        </authorList>
    </citation>
    <scope>NUCLEOTIDE SEQUENCE [LARGE SCALE GENOMIC DNA]</scope>
    <source>
        <strain evidence="1">CJ02B3</strain>
    </source>
</reference>
<dbReference type="Proteomes" id="UP000053236">
    <property type="component" value="Unassembled WGS sequence"/>
</dbReference>
<proteinExistence type="predicted"/>
<accession>W2GXN2</accession>
<dbReference type="EMBL" id="KI686096">
    <property type="protein sequence ID" value="ETK87639.1"/>
    <property type="molecule type" value="Genomic_DNA"/>
</dbReference>
<organism evidence="1">
    <name type="scientific">Phytophthora nicotianae</name>
    <name type="common">Potato buckeye rot agent</name>
    <name type="synonym">Phytophthora parasitica</name>
    <dbReference type="NCBI Taxonomy" id="4792"/>
    <lineage>
        <taxon>Eukaryota</taxon>
        <taxon>Sar</taxon>
        <taxon>Stramenopiles</taxon>
        <taxon>Oomycota</taxon>
        <taxon>Peronosporomycetes</taxon>
        <taxon>Peronosporales</taxon>
        <taxon>Peronosporaceae</taxon>
        <taxon>Phytophthora</taxon>
    </lineage>
</organism>
<sequence length="119" mass="13117">MGAVARRATESTAVKITLRRSKKDQYGQGTTRILNQSGHNCICPVVAAKILLGNAQRLILNLTDAICSTSKRKVISADDLAKVIKCSAAATGEDPARFHVILFEVVVQHRYWPQVWTQQ</sequence>